<keyword evidence="5" id="KW-1185">Reference proteome</keyword>
<evidence type="ECO:0000313" key="4">
    <source>
        <dbReference type="EMBL" id="GLS23996.1"/>
    </source>
</evidence>
<dbReference type="EMBL" id="BSPC01000093">
    <property type="protein sequence ID" value="GLS23996.1"/>
    <property type="molecule type" value="Genomic_DNA"/>
</dbReference>
<name>A0ABQ6CUH0_9HYPH</name>
<dbReference type="Pfam" id="PF01557">
    <property type="entry name" value="FAA_hydrolase"/>
    <property type="match status" value="1"/>
</dbReference>
<dbReference type="PANTHER" id="PTHR42796">
    <property type="entry name" value="FUMARYLACETOACETATE HYDROLASE DOMAIN-CONTAINING PROTEIN 2A-RELATED"/>
    <property type="match status" value="1"/>
</dbReference>
<gene>
    <name evidence="4" type="ORF">GCM10007874_70170</name>
</gene>
<dbReference type="SUPFAM" id="SSF56529">
    <property type="entry name" value="FAH"/>
    <property type="match status" value="1"/>
</dbReference>
<reference evidence="5" key="1">
    <citation type="journal article" date="2019" name="Int. J. Syst. Evol. Microbiol.">
        <title>The Global Catalogue of Microorganisms (GCM) 10K type strain sequencing project: providing services to taxonomists for standard genome sequencing and annotation.</title>
        <authorList>
            <consortium name="The Broad Institute Genomics Platform"/>
            <consortium name="The Broad Institute Genome Sequencing Center for Infectious Disease"/>
            <person name="Wu L."/>
            <person name="Ma J."/>
        </authorList>
    </citation>
    <scope>NUCLEOTIDE SEQUENCE [LARGE SCALE GENOMIC DNA]</scope>
    <source>
        <strain evidence="5">NBRC 101365</strain>
    </source>
</reference>
<dbReference type="InterPro" id="IPR036663">
    <property type="entry name" value="Fumarylacetoacetase_C_sf"/>
</dbReference>
<organism evidence="4 5">
    <name type="scientific">Labrys miyagiensis</name>
    <dbReference type="NCBI Taxonomy" id="346912"/>
    <lineage>
        <taxon>Bacteria</taxon>
        <taxon>Pseudomonadati</taxon>
        <taxon>Pseudomonadota</taxon>
        <taxon>Alphaproteobacteria</taxon>
        <taxon>Hyphomicrobiales</taxon>
        <taxon>Xanthobacteraceae</taxon>
        <taxon>Labrys</taxon>
    </lineage>
</organism>
<dbReference type="Gene3D" id="3.90.850.10">
    <property type="entry name" value="Fumarylacetoacetase-like, C-terminal domain"/>
    <property type="match status" value="1"/>
</dbReference>
<evidence type="ECO:0000256" key="2">
    <source>
        <dbReference type="ARBA" id="ARBA00022723"/>
    </source>
</evidence>
<evidence type="ECO:0000313" key="5">
    <source>
        <dbReference type="Proteomes" id="UP001156882"/>
    </source>
</evidence>
<feature type="domain" description="Fumarylacetoacetase-like C-terminal" evidence="3">
    <location>
        <begin position="224"/>
        <end position="365"/>
    </location>
</feature>
<dbReference type="InterPro" id="IPR011234">
    <property type="entry name" value="Fumarylacetoacetase-like_C"/>
</dbReference>
<dbReference type="GO" id="GO:0016787">
    <property type="term" value="F:hydrolase activity"/>
    <property type="evidence" value="ECO:0007669"/>
    <property type="project" value="UniProtKB-KW"/>
</dbReference>
<keyword evidence="2" id="KW-0479">Metal-binding</keyword>
<comment type="caution">
    <text evidence="4">The sequence shown here is derived from an EMBL/GenBank/DDBJ whole genome shotgun (WGS) entry which is preliminary data.</text>
</comment>
<evidence type="ECO:0000259" key="3">
    <source>
        <dbReference type="Pfam" id="PF01557"/>
    </source>
</evidence>
<keyword evidence="4" id="KW-0378">Hydrolase</keyword>
<accession>A0ABQ6CUH0</accession>
<evidence type="ECO:0000256" key="1">
    <source>
        <dbReference type="ARBA" id="ARBA00010211"/>
    </source>
</evidence>
<dbReference type="InterPro" id="IPR051121">
    <property type="entry name" value="FAH"/>
</dbReference>
<proteinExistence type="inferred from homology"/>
<protein>
    <submittedName>
        <fullName evidence="4">Fumarylacetoacetate hydrolase</fullName>
    </submittedName>
</protein>
<dbReference type="Proteomes" id="UP001156882">
    <property type="component" value="Unassembled WGS sequence"/>
</dbReference>
<dbReference type="PANTHER" id="PTHR42796:SF7">
    <property type="entry name" value="2-DEHYDRO-3-DEOXY-D-ARABINONATE DEHYDRATASE"/>
    <property type="match status" value="1"/>
</dbReference>
<comment type="similarity">
    <text evidence="1">Belongs to the FAH family.</text>
</comment>
<dbReference type="RefSeq" id="WP_284316914.1">
    <property type="nucleotide sequence ID" value="NZ_BSPC01000093.1"/>
</dbReference>
<sequence>MSLSLRPETTLPTDGVAGTLIGRVWLPEVDGPAVVVAKGDGLHDITSSFPTVRDLCEARNPAQAAGAAPSAEVGSIAEILANTPPVNRDARKPWLLAPIDLQAIKAAGVTFVVSMLERVIEERARGNSAAATSLRSEIVKLVGDDLAKLRPGSAEAARLKEVLIAQGVWSQYLEVGIGPDAEIFSKAQPMAAVGTGADAGLHPNSTWNNPEPEVVLVVSSSGKIVGATLGNDVNLRDFEGRSALLLSKAKDNNASAAIGPFVRLFDSTFSLDHVRRADIKLEVRGPDGYVLTGTSSISKISRDPGDLVSQMIGVNHQYPDGAVLFLGTMFAPIEDRDEKGKGFTHKIGDIVTISTPGLGSLTNRMVRTSDAPPWTYGASHLMRNLAKRGLL</sequence>